<evidence type="ECO:0000256" key="5">
    <source>
        <dbReference type="ARBA" id="ARBA00023136"/>
    </source>
</evidence>
<feature type="transmembrane region" description="Helical" evidence="7">
    <location>
        <begin position="26"/>
        <end position="43"/>
    </location>
</feature>
<dbReference type="OrthoDB" id="184939at2"/>
<keyword evidence="2" id="KW-1003">Cell membrane</keyword>
<accession>A0A4Q1C3S2</accession>
<sequence length="743" mass="81077">MATPTTNPTATFKISDLYYVLFRHKWKIIICTMLGLGAAAAVYKLKPPPYQSRANLLIRFVISEGRSMDPGANDTITMSPDGRGATVLNSELQIFTSRDLAETVARNVGPDKVLTGISDSKSLAEATSVVRAGLFAETPRNSSTIEAYVTHPNAEMAQAIMREYVNAYLKRHQEIHRAAGMVGEFLAQETDQLRARLTQTEEQLRAVNAKAGVVSLEASKQAYADQMNRIRDAIFTAQAELAGRISVYEQMTKLLQPAAAEATATEPAPVPPAQIEAYQRVLAQISQLRGREAELLNYFKEGSARIQEVRAQVAEAEASRQQLIAAHPGLARVNTAVVVAAGNRPGGYDPVTEGAQITALQARLKALNAQMEQVRAEAANLDQLEVSILELRRRKELEETNYRRYAASLEQQRIKEAMGDGKVSNISIVQSATPAAQDWMPLRKLTAGIAAAGLILGLAWAFLIEMFLDHSIRRPGEVERTLRAPLFIAIPRLKTALAAGKSRRKLLPAAGSKPVGDADQNAAGSGNGMSLATTELEPFHQTLRDRLISYFESINLRHKPKLIAVTGLGRSSGVTTTASGLARSLSETGEGNVLLVDMTQGQGSAQHFQRGTQIGLDQLLDTRNSAFVRDNLYVVSESSGGERLAKGLPQRFNQLVPKLKASDFDYIIFDMPPVNQISITPRLAQFMDMTLLVVESEKTDRHVAERAAELLTQAKTNVGVVLNKNNPYVPARLQQDSNFFLGA</sequence>
<proteinExistence type="predicted"/>
<dbReference type="AlphaFoldDB" id="A0A4Q1C3S2"/>
<evidence type="ECO:0000256" key="2">
    <source>
        <dbReference type="ARBA" id="ARBA00022475"/>
    </source>
</evidence>
<dbReference type="SUPFAM" id="SSF52540">
    <property type="entry name" value="P-loop containing nucleoside triphosphate hydrolases"/>
    <property type="match status" value="1"/>
</dbReference>
<keyword evidence="4 7" id="KW-1133">Transmembrane helix</keyword>
<feature type="domain" description="Polysaccharide chain length determinant N-terminal" evidence="8">
    <location>
        <begin position="13"/>
        <end position="107"/>
    </location>
</feature>
<dbReference type="GO" id="GO:0004713">
    <property type="term" value="F:protein tyrosine kinase activity"/>
    <property type="evidence" value="ECO:0007669"/>
    <property type="project" value="TreeGrafter"/>
</dbReference>
<comment type="subcellular location">
    <subcellularLocation>
        <location evidence="1">Cell membrane</location>
        <topology evidence="1">Multi-pass membrane protein</topology>
    </subcellularLocation>
</comment>
<comment type="caution">
    <text evidence="9">The sequence shown here is derived from an EMBL/GenBank/DDBJ whole genome shotgun (WGS) entry which is preliminary data.</text>
</comment>
<dbReference type="InterPro" id="IPR027417">
    <property type="entry name" value="P-loop_NTPase"/>
</dbReference>
<name>A0A4Q1C3S2_9BACT</name>
<dbReference type="PANTHER" id="PTHR32309">
    <property type="entry name" value="TYROSINE-PROTEIN KINASE"/>
    <property type="match status" value="1"/>
</dbReference>
<feature type="transmembrane region" description="Helical" evidence="7">
    <location>
        <begin position="445"/>
        <end position="468"/>
    </location>
</feature>
<dbReference type="Gene3D" id="3.40.50.300">
    <property type="entry name" value="P-loop containing nucleotide triphosphate hydrolases"/>
    <property type="match status" value="1"/>
</dbReference>
<dbReference type="InterPro" id="IPR003856">
    <property type="entry name" value="LPS_length_determ_N"/>
</dbReference>
<dbReference type="InterPro" id="IPR050445">
    <property type="entry name" value="Bact_polysacc_biosynth/exp"/>
</dbReference>
<evidence type="ECO:0000256" key="7">
    <source>
        <dbReference type="SAM" id="Phobius"/>
    </source>
</evidence>
<gene>
    <name evidence="9" type="ORF">ESB00_14450</name>
</gene>
<keyword evidence="10" id="KW-1185">Reference proteome</keyword>
<reference evidence="9 10" key="1">
    <citation type="submission" date="2019-01" db="EMBL/GenBank/DDBJ databases">
        <title>Lacunisphaera sp. strain TWA-58.</title>
        <authorList>
            <person name="Chen W.-M."/>
        </authorList>
    </citation>
    <scope>NUCLEOTIDE SEQUENCE [LARGE SCALE GENOMIC DNA]</scope>
    <source>
        <strain evidence="9 10">TWA-58</strain>
    </source>
</reference>
<dbReference type="GO" id="GO:0005886">
    <property type="term" value="C:plasma membrane"/>
    <property type="evidence" value="ECO:0007669"/>
    <property type="project" value="UniProtKB-SubCell"/>
</dbReference>
<dbReference type="Proteomes" id="UP000290218">
    <property type="component" value="Unassembled WGS sequence"/>
</dbReference>
<dbReference type="Pfam" id="PF02706">
    <property type="entry name" value="Wzz"/>
    <property type="match status" value="1"/>
</dbReference>
<keyword evidence="3 7" id="KW-0812">Transmembrane</keyword>
<dbReference type="EMBL" id="SDHX01000002">
    <property type="protein sequence ID" value="RXK52909.1"/>
    <property type="molecule type" value="Genomic_DNA"/>
</dbReference>
<evidence type="ECO:0000259" key="8">
    <source>
        <dbReference type="Pfam" id="PF02706"/>
    </source>
</evidence>
<evidence type="ECO:0000313" key="10">
    <source>
        <dbReference type="Proteomes" id="UP000290218"/>
    </source>
</evidence>
<keyword evidence="6" id="KW-0175">Coiled coil</keyword>
<evidence type="ECO:0000256" key="1">
    <source>
        <dbReference type="ARBA" id="ARBA00004651"/>
    </source>
</evidence>
<dbReference type="RefSeq" id="WP_129048499.1">
    <property type="nucleotide sequence ID" value="NZ_SDHX01000002.1"/>
</dbReference>
<evidence type="ECO:0000256" key="3">
    <source>
        <dbReference type="ARBA" id="ARBA00022692"/>
    </source>
</evidence>
<dbReference type="PANTHER" id="PTHR32309:SF13">
    <property type="entry name" value="FERRIC ENTEROBACTIN TRANSPORT PROTEIN FEPE"/>
    <property type="match status" value="1"/>
</dbReference>
<evidence type="ECO:0000313" key="9">
    <source>
        <dbReference type="EMBL" id="RXK52909.1"/>
    </source>
</evidence>
<keyword evidence="5 7" id="KW-0472">Membrane</keyword>
<protein>
    <recommendedName>
        <fullName evidence="8">Polysaccharide chain length determinant N-terminal domain-containing protein</fullName>
    </recommendedName>
</protein>
<evidence type="ECO:0000256" key="4">
    <source>
        <dbReference type="ARBA" id="ARBA00022989"/>
    </source>
</evidence>
<organism evidence="9 10">
    <name type="scientific">Oleiharenicola lentus</name>
    <dbReference type="NCBI Taxonomy" id="2508720"/>
    <lineage>
        <taxon>Bacteria</taxon>
        <taxon>Pseudomonadati</taxon>
        <taxon>Verrucomicrobiota</taxon>
        <taxon>Opitutia</taxon>
        <taxon>Opitutales</taxon>
        <taxon>Opitutaceae</taxon>
        <taxon>Oleiharenicola</taxon>
    </lineage>
</organism>
<evidence type="ECO:0000256" key="6">
    <source>
        <dbReference type="SAM" id="Coils"/>
    </source>
</evidence>
<feature type="coiled-coil region" evidence="6">
    <location>
        <begin position="357"/>
        <end position="401"/>
    </location>
</feature>